<protein>
    <recommendedName>
        <fullName evidence="4">HTH tetR-type domain-containing protein</fullName>
    </recommendedName>
</protein>
<evidence type="ECO:0000256" key="3">
    <source>
        <dbReference type="SAM" id="MobiDB-lite"/>
    </source>
</evidence>
<evidence type="ECO:0000259" key="4">
    <source>
        <dbReference type="PROSITE" id="PS50977"/>
    </source>
</evidence>
<reference evidence="5" key="1">
    <citation type="submission" date="2021-03" db="EMBL/GenBank/DDBJ databases">
        <authorList>
            <person name="Kanchanasin P."/>
            <person name="Saeng-In P."/>
            <person name="Phongsopitanun W."/>
            <person name="Yuki M."/>
            <person name="Kudo T."/>
            <person name="Ohkuma M."/>
            <person name="Tanasupawat S."/>
        </authorList>
    </citation>
    <scope>NUCLEOTIDE SEQUENCE</scope>
    <source>
        <strain evidence="5">GKU 128</strain>
    </source>
</reference>
<dbReference type="EMBL" id="JAGEOJ010000006">
    <property type="protein sequence ID" value="MBO2448784.1"/>
    <property type="molecule type" value="Genomic_DNA"/>
</dbReference>
<dbReference type="Proteomes" id="UP000669179">
    <property type="component" value="Unassembled WGS sequence"/>
</dbReference>
<gene>
    <name evidence="5" type="ORF">J4573_16900</name>
</gene>
<proteinExistence type="predicted"/>
<name>A0A939PFI7_9ACTN</name>
<keyword evidence="6" id="KW-1185">Reference proteome</keyword>
<dbReference type="GO" id="GO:0003677">
    <property type="term" value="F:DNA binding"/>
    <property type="evidence" value="ECO:0007669"/>
    <property type="project" value="UniProtKB-UniRule"/>
</dbReference>
<evidence type="ECO:0000313" key="5">
    <source>
        <dbReference type="EMBL" id="MBO2448784.1"/>
    </source>
</evidence>
<organism evidence="5 6">
    <name type="scientific">Actinomadura barringtoniae</name>
    <dbReference type="NCBI Taxonomy" id="1427535"/>
    <lineage>
        <taxon>Bacteria</taxon>
        <taxon>Bacillati</taxon>
        <taxon>Actinomycetota</taxon>
        <taxon>Actinomycetes</taxon>
        <taxon>Streptosporangiales</taxon>
        <taxon>Thermomonosporaceae</taxon>
        <taxon>Actinomadura</taxon>
    </lineage>
</organism>
<accession>A0A939PFI7</accession>
<dbReference type="SUPFAM" id="SSF46689">
    <property type="entry name" value="Homeodomain-like"/>
    <property type="match status" value="1"/>
</dbReference>
<evidence type="ECO:0000256" key="1">
    <source>
        <dbReference type="ARBA" id="ARBA00023125"/>
    </source>
</evidence>
<dbReference type="InterPro" id="IPR009057">
    <property type="entry name" value="Homeodomain-like_sf"/>
</dbReference>
<dbReference type="RefSeq" id="WP_208256443.1">
    <property type="nucleotide sequence ID" value="NZ_JAGEOJ010000006.1"/>
</dbReference>
<feature type="domain" description="HTH tetR-type" evidence="4">
    <location>
        <begin position="18"/>
        <end position="76"/>
    </location>
</feature>
<dbReference type="Gene3D" id="1.10.357.10">
    <property type="entry name" value="Tetracycline Repressor, domain 2"/>
    <property type="match status" value="1"/>
</dbReference>
<dbReference type="InterPro" id="IPR001647">
    <property type="entry name" value="HTH_TetR"/>
</dbReference>
<sequence length="238" mass="26257">MDVAEEDGHAAGRVNQKLRTRQAIVEAAIQMAREGRPLSIAEVAEAALVSTATAYRYFPNPQSLWVEVAKDGRRELSVASVMAGAPADPAGRMDHVVRTTAELQLGDEALWRAVVRSIMDRWFAQQDVPEDERIPIRGDRRITMTREALAGLADELPPDLHERLISAVALVFGAEAVISARDVCELEPDEVVATLRWSAQALIRAARDQATERRDGELGDGERRDGERRDGERRDGEG</sequence>
<evidence type="ECO:0000313" key="6">
    <source>
        <dbReference type="Proteomes" id="UP000669179"/>
    </source>
</evidence>
<dbReference type="AlphaFoldDB" id="A0A939PFI7"/>
<evidence type="ECO:0000256" key="2">
    <source>
        <dbReference type="PROSITE-ProRule" id="PRU00335"/>
    </source>
</evidence>
<keyword evidence="1 2" id="KW-0238">DNA-binding</keyword>
<feature type="region of interest" description="Disordered" evidence="3">
    <location>
        <begin position="206"/>
        <end position="238"/>
    </location>
</feature>
<dbReference type="PROSITE" id="PS50977">
    <property type="entry name" value="HTH_TETR_2"/>
    <property type="match status" value="1"/>
</dbReference>
<comment type="caution">
    <text evidence="5">The sequence shown here is derived from an EMBL/GenBank/DDBJ whole genome shotgun (WGS) entry which is preliminary data.</text>
</comment>
<feature type="DNA-binding region" description="H-T-H motif" evidence="2">
    <location>
        <begin position="39"/>
        <end position="58"/>
    </location>
</feature>